<reference evidence="2" key="1">
    <citation type="journal article" date="2014" name="Science">
        <title>Ancient hybridizations among the ancestral genomes of bread wheat.</title>
        <authorList>
            <consortium name="International Wheat Genome Sequencing Consortium,"/>
            <person name="Marcussen T."/>
            <person name="Sandve S.R."/>
            <person name="Heier L."/>
            <person name="Spannagl M."/>
            <person name="Pfeifer M."/>
            <person name="Jakobsen K.S."/>
            <person name="Wulff B.B."/>
            <person name="Steuernagel B."/>
            <person name="Mayer K.F."/>
            <person name="Olsen O.A."/>
        </authorList>
    </citation>
    <scope>NUCLEOTIDE SEQUENCE [LARGE SCALE GENOMIC DNA]</scope>
    <source>
        <strain evidence="2">cv. AL8/78</strain>
    </source>
</reference>
<evidence type="ECO:0000313" key="2">
    <source>
        <dbReference type="Proteomes" id="UP000015105"/>
    </source>
</evidence>
<dbReference type="Gramene" id="AET5Gv20887700.1">
    <property type="protein sequence ID" value="AET5Gv20887700.1"/>
    <property type="gene ID" value="AET5Gv20887700"/>
</dbReference>
<reference evidence="2" key="2">
    <citation type="journal article" date="2017" name="Nat. Plants">
        <title>The Aegilops tauschii genome reveals multiple impacts of transposons.</title>
        <authorList>
            <person name="Zhao G."/>
            <person name="Zou C."/>
            <person name="Li K."/>
            <person name="Wang K."/>
            <person name="Li T."/>
            <person name="Gao L."/>
            <person name="Zhang X."/>
            <person name="Wang H."/>
            <person name="Yang Z."/>
            <person name="Liu X."/>
            <person name="Jiang W."/>
            <person name="Mao L."/>
            <person name="Kong X."/>
            <person name="Jiao Y."/>
            <person name="Jia J."/>
        </authorList>
    </citation>
    <scope>NUCLEOTIDE SEQUENCE [LARGE SCALE GENOMIC DNA]</scope>
    <source>
        <strain evidence="2">cv. AL8/78</strain>
    </source>
</reference>
<dbReference type="Proteomes" id="UP000015105">
    <property type="component" value="Chromosome 5D"/>
</dbReference>
<dbReference type="EnsemblPlants" id="AET5Gv20887700.1">
    <property type="protein sequence ID" value="AET5Gv20887700.1"/>
    <property type="gene ID" value="AET5Gv20887700"/>
</dbReference>
<dbReference type="AlphaFoldDB" id="A0A453LQY8"/>
<accession>A0A453LQY8</accession>
<reference evidence="1" key="4">
    <citation type="submission" date="2019-03" db="UniProtKB">
        <authorList>
            <consortium name="EnsemblPlants"/>
        </authorList>
    </citation>
    <scope>IDENTIFICATION</scope>
</reference>
<name>A0A453LQY8_AEGTS</name>
<organism evidence="1 2">
    <name type="scientific">Aegilops tauschii subsp. strangulata</name>
    <name type="common">Goatgrass</name>
    <dbReference type="NCBI Taxonomy" id="200361"/>
    <lineage>
        <taxon>Eukaryota</taxon>
        <taxon>Viridiplantae</taxon>
        <taxon>Streptophyta</taxon>
        <taxon>Embryophyta</taxon>
        <taxon>Tracheophyta</taxon>
        <taxon>Spermatophyta</taxon>
        <taxon>Magnoliopsida</taxon>
        <taxon>Liliopsida</taxon>
        <taxon>Poales</taxon>
        <taxon>Poaceae</taxon>
        <taxon>BOP clade</taxon>
        <taxon>Pooideae</taxon>
        <taxon>Triticodae</taxon>
        <taxon>Triticeae</taxon>
        <taxon>Triticinae</taxon>
        <taxon>Aegilops</taxon>
    </lineage>
</organism>
<evidence type="ECO:0000313" key="1">
    <source>
        <dbReference type="EnsemblPlants" id="AET5Gv20887700.1"/>
    </source>
</evidence>
<keyword evidence="2" id="KW-1185">Reference proteome</keyword>
<sequence length="86" mass="9553">QDRGASPAAVAVVRPWIMSASVDSASLVCYRLASIVVRYSRSHHCMCMYMYSTAQESEGRFRMYRTGMCGRCTVCSTGITSPMQQL</sequence>
<proteinExistence type="predicted"/>
<protein>
    <submittedName>
        <fullName evidence="1">Uncharacterized protein</fullName>
    </submittedName>
</protein>
<reference evidence="1" key="5">
    <citation type="journal article" date="2021" name="G3 (Bethesda)">
        <title>Aegilops tauschii genome assembly Aet v5.0 features greater sequence contiguity and improved annotation.</title>
        <authorList>
            <person name="Wang L."/>
            <person name="Zhu T."/>
            <person name="Rodriguez J.C."/>
            <person name="Deal K.R."/>
            <person name="Dubcovsky J."/>
            <person name="McGuire P.E."/>
            <person name="Lux T."/>
            <person name="Spannagl M."/>
            <person name="Mayer K.F.X."/>
            <person name="Baldrich P."/>
            <person name="Meyers B.C."/>
            <person name="Huo N."/>
            <person name="Gu Y.Q."/>
            <person name="Zhou H."/>
            <person name="Devos K.M."/>
            <person name="Bennetzen J.L."/>
            <person name="Unver T."/>
            <person name="Budak H."/>
            <person name="Gulick P.J."/>
            <person name="Galiba G."/>
            <person name="Kalapos B."/>
            <person name="Nelson D.R."/>
            <person name="Li P."/>
            <person name="You F.M."/>
            <person name="Luo M.C."/>
            <person name="Dvorak J."/>
        </authorList>
    </citation>
    <scope>NUCLEOTIDE SEQUENCE [LARGE SCALE GENOMIC DNA]</scope>
    <source>
        <strain evidence="1">cv. AL8/78</strain>
    </source>
</reference>
<reference evidence="1" key="3">
    <citation type="journal article" date="2017" name="Nature">
        <title>Genome sequence of the progenitor of the wheat D genome Aegilops tauschii.</title>
        <authorList>
            <person name="Luo M.C."/>
            <person name="Gu Y.Q."/>
            <person name="Puiu D."/>
            <person name="Wang H."/>
            <person name="Twardziok S.O."/>
            <person name="Deal K.R."/>
            <person name="Huo N."/>
            <person name="Zhu T."/>
            <person name="Wang L."/>
            <person name="Wang Y."/>
            <person name="McGuire P.E."/>
            <person name="Liu S."/>
            <person name="Long H."/>
            <person name="Ramasamy R.K."/>
            <person name="Rodriguez J.C."/>
            <person name="Van S.L."/>
            <person name="Yuan L."/>
            <person name="Wang Z."/>
            <person name="Xia Z."/>
            <person name="Xiao L."/>
            <person name="Anderson O.D."/>
            <person name="Ouyang S."/>
            <person name="Liang Y."/>
            <person name="Zimin A.V."/>
            <person name="Pertea G."/>
            <person name="Qi P."/>
            <person name="Bennetzen J.L."/>
            <person name="Dai X."/>
            <person name="Dawson M.W."/>
            <person name="Muller H.G."/>
            <person name="Kugler K."/>
            <person name="Rivarola-Duarte L."/>
            <person name="Spannagl M."/>
            <person name="Mayer K.F.X."/>
            <person name="Lu F.H."/>
            <person name="Bevan M.W."/>
            <person name="Leroy P."/>
            <person name="Li P."/>
            <person name="You F.M."/>
            <person name="Sun Q."/>
            <person name="Liu Z."/>
            <person name="Lyons E."/>
            <person name="Wicker T."/>
            <person name="Salzberg S.L."/>
            <person name="Devos K.M."/>
            <person name="Dvorak J."/>
        </authorList>
    </citation>
    <scope>NUCLEOTIDE SEQUENCE [LARGE SCALE GENOMIC DNA]</scope>
    <source>
        <strain evidence="1">cv. AL8/78</strain>
    </source>
</reference>